<evidence type="ECO:0008006" key="6">
    <source>
        <dbReference type="Google" id="ProtNLM"/>
    </source>
</evidence>
<dbReference type="Proteomes" id="UP001470230">
    <property type="component" value="Unassembled WGS sequence"/>
</dbReference>
<evidence type="ECO:0000313" key="5">
    <source>
        <dbReference type="Proteomes" id="UP001470230"/>
    </source>
</evidence>
<evidence type="ECO:0000256" key="1">
    <source>
        <dbReference type="SAM" id="MobiDB-lite"/>
    </source>
</evidence>
<reference evidence="4 5" key="1">
    <citation type="submission" date="2024-04" db="EMBL/GenBank/DDBJ databases">
        <title>Tritrichomonas musculus Genome.</title>
        <authorList>
            <person name="Alves-Ferreira E."/>
            <person name="Grigg M."/>
            <person name="Lorenzi H."/>
            <person name="Galac M."/>
        </authorList>
    </citation>
    <scope>NUCLEOTIDE SEQUENCE [LARGE SCALE GENOMIC DNA]</scope>
    <source>
        <strain evidence="4 5">EAF2021</strain>
    </source>
</reference>
<dbReference type="SUPFAM" id="SSF46689">
    <property type="entry name" value="Homeodomain-like"/>
    <property type="match status" value="1"/>
</dbReference>
<proteinExistence type="predicted"/>
<dbReference type="Gene3D" id="1.10.10.60">
    <property type="entry name" value="Homeodomain-like"/>
    <property type="match status" value="2"/>
</dbReference>
<dbReference type="Pfam" id="PF00249">
    <property type="entry name" value="Myb_DNA-binding"/>
    <property type="match status" value="2"/>
</dbReference>
<sequence>MIQNITELPQGILILDSNSINFGSQKTIQLLKQIIDNHKKNQNVSNLKVSDLISNVNAPFNPFIIIPSNMIFQQSIASQNNIQNQLPGSLKKSLFTYEEDKLLLKLVSTYGDKDWPAISLLMKKYNFNRNVRQCKDRYFHYLDPKISTNSEWTKEQDELLLKKEEELGNKWKSMEKLFPGRTEIALRNRYKLLLRKESKGKGKKGRKKKNILSDDFSFLDNLHPSHPNNNENKNKNIKSTPNSFDESIVQETKKEDLSIENLNSDLYFNELIDHESEVWLDEKFSQEGFYEYL</sequence>
<dbReference type="PANTHER" id="PTHR45614">
    <property type="entry name" value="MYB PROTEIN-RELATED"/>
    <property type="match status" value="1"/>
</dbReference>
<dbReference type="PROSITE" id="PS50090">
    <property type="entry name" value="MYB_LIKE"/>
    <property type="match status" value="2"/>
</dbReference>
<evidence type="ECO:0000259" key="2">
    <source>
        <dbReference type="PROSITE" id="PS50090"/>
    </source>
</evidence>
<dbReference type="InterPro" id="IPR009057">
    <property type="entry name" value="Homeodomain-like_sf"/>
</dbReference>
<protein>
    <recommendedName>
        <fullName evidence="6">Myb-like DNA-binding domain containing protein</fullName>
    </recommendedName>
</protein>
<gene>
    <name evidence="4" type="ORF">M9Y10_045558</name>
</gene>
<dbReference type="PROSITE" id="PS51294">
    <property type="entry name" value="HTH_MYB"/>
    <property type="match status" value="2"/>
</dbReference>
<dbReference type="PANTHER" id="PTHR45614:SF253">
    <property type="entry name" value="CHROMOSOME UNDETERMINED SCAFFOLD_38, WHOLE GENOME SHOTGUN SEQUENCE"/>
    <property type="match status" value="1"/>
</dbReference>
<dbReference type="InterPro" id="IPR017930">
    <property type="entry name" value="Myb_dom"/>
</dbReference>
<feature type="domain" description="Myb-like" evidence="2">
    <location>
        <begin position="150"/>
        <end position="194"/>
    </location>
</feature>
<dbReference type="CDD" id="cd00167">
    <property type="entry name" value="SANT"/>
    <property type="match status" value="2"/>
</dbReference>
<organism evidence="4 5">
    <name type="scientific">Tritrichomonas musculus</name>
    <dbReference type="NCBI Taxonomy" id="1915356"/>
    <lineage>
        <taxon>Eukaryota</taxon>
        <taxon>Metamonada</taxon>
        <taxon>Parabasalia</taxon>
        <taxon>Tritrichomonadida</taxon>
        <taxon>Tritrichomonadidae</taxon>
        <taxon>Tritrichomonas</taxon>
    </lineage>
</organism>
<keyword evidence="5" id="KW-1185">Reference proteome</keyword>
<accession>A0ABR2JWB1</accession>
<dbReference type="EMBL" id="JAPFFF010000009">
    <property type="protein sequence ID" value="KAK8882913.1"/>
    <property type="molecule type" value="Genomic_DNA"/>
</dbReference>
<dbReference type="SMART" id="SM00717">
    <property type="entry name" value="SANT"/>
    <property type="match status" value="2"/>
</dbReference>
<evidence type="ECO:0000313" key="4">
    <source>
        <dbReference type="EMBL" id="KAK8882913.1"/>
    </source>
</evidence>
<name>A0ABR2JWB1_9EUKA</name>
<feature type="domain" description="Myb-like" evidence="2">
    <location>
        <begin position="87"/>
        <end position="142"/>
    </location>
</feature>
<dbReference type="InterPro" id="IPR050560">
    <property type="entry name" value="MYB_TF"/>
</dbReference>
<comment type="caution">
    <text evidence="4">The sequence shown here is derived from an EMBL/GenBank/DDBJ whole genome shotgun (WGS) entry which is preliminary data.</text>
</comment>
<evidence type="ECO:0000259" key="3">
    <source>
        <dbReference type="PROSITE" id="PS51294"/>
    </source>
</evidence>
<feature type="domain" description="HTH myb-type" evidence="3">
    <location>
        <begin position="89"/>
        <end position="146"/>
    </location>
</feature>
<dbReference type="InterPro" id="IPR001005">
    <property type="entry name" value="SANT/Myb"/>
</dbReference>
<feature type="region of interest" description="Disordered" evidence="1">
    <location>
        <begin position="217"/>
        <end position="242"/>
    </location>
</feature>
<feature type="domain" description="HTH myb-type" evidence="3">
    <location>
        <begin position="152"/>
        <end position="198"/>
    </location>
</feature>